<keyword evidence="3 5" id="KW-1133">Transmembrane helix</keyword>
<comment type="caution">
    <text evidence="7">The sequence shown here is derived from an EMBL/GenBank/DDBJ whole genome shotgun (WGS) entry which is preliminary data.</text>
</comment>
<feature type="transmembrane region" description="Helical" evidence="5">
    <location>
        <begin position="70"/>
        <end position="90"/>
    </location>
</feature>
<feature type="transmembrane region" description="Helical" evidence="5">
    <location>
        <begin position="46"/>
        <end position="65"/>
    </location>
</feature>
<evidence type="ECO:0000313" key="7">
    <source>
        <dbReference type="EMBL" id="MDA0643018.1"/>
    </source>
</evidence>
<keyword evidence="2 5" id="KW-0812">Transmembrane</keyword>
<name>A0ABT4T0J5_9ACTN</name>
<dbReference type="RefSeq" id="WP_271277415.1">
    <property type="nucleotide sequence ID" value="NZ_BAABFD010000001.1"/>
</dbReference>
<dbReference type="Proteomes" id="UP001212498">
    <property type="component" value="Unassembled WGS sequence"/>
</dbReference>
<feature type="transmembrane region" description="Helical" evidence="5">
    <location>
        <begin position="134"/>
        <end position="154"/>
    </location>
</feature>
<evidence type="ECO:0000256" key="1">
    <source>
        <dbReference type="ARBA" id="ARBA00004141"/>
    </source>
</evidence>
<evidence type="ECO:0000256" key="5">
    <source>
        <dbReference type="SAM" id="Phobius"/>
    </source>
</evidence>
<comment type="subcellular location">
    <subcellularLocation>
        <location evidence="1">Membrane</location>
        <topology evidence="1">Multi-pass membrane protein</topology>
    </subcellularLocation>
</comment>
<evidence type="ECO:0000313" key="8">
    <source>
        <dbReference type="Proteomes" id="UP001212498"/>
    </source>
</evidence>
<sequence>MGVLPAVLSALLAAALLSSGAGKLVSPHGLAEALGELTGARRPPPVALVRAVAAAEIALAVLAVFGQEHLLTLLLAALLGTGFAVVGVLGRLRASSLPCGCFGRSGSRSFGAWNVLAGAAILAWALVPALRETAYDQAVLLLALNTALFVPVWANRRHLIVFVRGTMARERTET</sequence>
<evidence type="ECO:0000259" key="6">
    <source>
        <dbReference type="Pfam" id="PF07291"/>
    </source>
</evidence>
<dbReference type="InterPro" id="IPR009908">
    <property type="entry name" value="Methylamine_util_MauE"/>
</dbReference>
<dbReference type="Pfam" id="PF07291">
    <property type="entry name" value="MauE"/>
    <property type="match status" value="1"/>
</dbReference>
<dbReference type="EMBL" id="JAPNUD010000056">
    <property type="protein sequence ID" value="MDA0643018.1"/>
    <property type="molecule type" value="Genomic_DNA"/>
</dbReference>
<accession>A0ABT4T0J5</accession>
<organism evidence="7 8">
    <name type="scientific">Nonomuraea ferruginea</name>
    <dbReference type="NCBI Taxonomy" id="46174"/>
    <lineage>
        <taxon>Bacteria</taxon>
        <taxon>Bacillati</taxon>
        <taxon>Actinomycetota</taxon>
        <taxon>Actinomycetes</taxon>
        <taxon>Streptosporangiales</taxon>
        <taxon>Streptosporangiaceae</taxon>
        <taxon>Nonomuraea</taxon>
    </lineage>
</organism>
<protein>
    <recommendedName>
        <fullName evidence="6">Methylamine utilisation protein MauE domain-containing protein</fullName>
    </recommendedName>
</protein>
<gene>
    <name evidence="7" type="ORF">OUY24_20510</name>
</gene>
<evidence type="ECO:0000256" key="4">
    <source>
        <dbReference type="ARBA" id="ARBA00023136"/>
    </source>
</evidence>
<keyword evidence="8" id="KW-1185">Reference proteome</keyword>
<evidence type="ECO:0000256" key="3">
    <source>
        <dbReference type="ARBA" id="ARBA00022989"/>
    </source>
</evidence>
<reference evidence="7 8" key="1">
    <citation type="submission" date="2022-11" db="EMBL/GenBank/DDBJ databases">
        <title>Nonomuraea corallina sp. nov., a new species of the genus Nonomuraea isolated from sea side sediment in Thai sea.</title>
        <authorList>
            <person name="Ngamcharungchit C."/>
            <person name="Matsumoto A."/>
            <person name="Suriyachadkun C."/>
            <person name="Panbangred W."/>
            <person name="Inahashi Y."/>
            <person name="Intra B."/>
        </authorList>
    </citation>
    <scope>NUCLEOTIDE SEQUENCE [LARGE SCALE GENOMIC DNA]</scope>
    <source>
        <strain evidence="7 8">DSM 43553</strain>
    </source>
</reference>
<evidence type="ECO:0000256" key="2">
    <source>
        <dbReference type="ARBA" id="ARBA00022692"/>
    </source>
</evidence>
<keyword evidence="4 5" id="KW-0472">Membrane</keyword>
<proteinExistence type="predicted"/>
<feature type="domain" description="Methylamine utilisation protein MauE" evidence="6">
    <location>
        <begin position="2"/>
        <end position="128"/>
    </location>
</feature>
<feature type="transmembrane region" description="Helical" evidence="5">
    <location>
        <begin position="110"/>
        <end position="127"/>
    </location>
</feature>